<sequence>MGPSSDLAGSNDCESTSSNSVGDEGGCTWDELVLRNSMTALVVDGETESRLAVTEMLESAGVETEMVGSGQEGLNLTGKNYDLILVDRFVHDMSGLETIRRMRRRGVQTKIIGLTSRDIETDKAEIMNAGADGCLKKPVSADAMADILAEIDYEIDHR</sequence>
<dbReference type="InterPro" id="IPR011006">
    <property type="entry name" value="CheY-like_superfamily"/>
</dbReference>
<dbReference type="SUPFAM" id="SSF52172">
    <property type="entry name" value="CheY-like"/>
    <property type="match status" value="1"/>
</dbReference>
<evidence type="ECO:0000313" key="4">
    <source>
        <dbReference type="EMBL" id="KAL3736584.1"/>
    </source>
</evidence>
<keyword evidence="5" id="KW-1185">Reference proteome</keyword>
<feature type="domain" description="Response regulatory" evidence="3">
    <location>
        <begin position="39"/>
        <end position="152"/>
    </location>
</feature>
<dbReference type="PROSITE" id="PS50110">
    <property type="entry name" value="RESPONSE_REGULATORY"/>
    <property type="match status" value="1"/>
</dbReference>
<accession>A0ABD3KD00</accession>
<feature type="modified residue" description="4-aspartylphosphate" evidence="1">
    <location>
        <position position="87"/>
    </location>
</feature>
<keyword evidence="1" id="KW-0597">Phosphoprotein</keyword>
<feature type="region of interest" description="Disordered" evidence="2">
    <location>
        <begin position="1"/>
        <end position="24"/>
    </location>
</feature>
<feature type="compositionally biased region" description="Polar residues" evidence="2">
    <location>
        <begin position="12"/>
        <end position="21"/>
    </location>
</feature>
<gene>
    <name evidence="4" type="ORF">ACJRO7_025514</name>
</gene>
<dbReference type="InterPro" id="IPR052048">
    <property type="entry name" value="ST_Response_Regulator"/>
</dbReference>
<dbReference type="SMART" id="SM00448">
    <property type="entry name" value="REC"/>
    <property type="match status" value="1"/>
</dbReference>
<protein>
    <recommendedName>
        <fullName evidence="3">Response regulatory domain-containing protein</fullName>
    </recommendedName>
</protein>
<dbReference type="Pfam" id="PF00072">
    <property type="entry name" value="Response_reg"/>
    <property type="match status" value="1"/>
</dbReference>
<dbReference type="AlphaFoldDB" id="A0ABD3KD00"/>
<dbReference type="Proteomes" id="UP001634007">
    <property type="component" value="Unassembled WGS sequence"/>
</dbReference>
<reference evidence="4 5" key="1">
    <citation type="submission" date="2024-11" db="EMBL/GenBank/DDBJ databases">
        <title>Chromosome-level genome assembly of Eucalyptus globulus Labill. provides insights into its genome evolution.</title>
        <authorList>
            <person name="Li X."/>
        </authorList>
    </citation>
    <scope>NUCLEOTIDE SEQUENCE [LARGE SCALE GENOMIC DNA]</scope>
    <source>
        <strain evidence="4">CL2024</strain>
        <tissue evidence="4">Fresh tender leaves</tissue>
    </source>
</reference>
<comment type="caution">
    <text evidence="4">The sequence shown here is derived from an EMBL/GenBank/DDBJ whole genome shotgun (WGS) entry which is preliminary data.</text>
</comment>
<dbReference type="CDD" id="cd17546">
    <property type="entry name" value="REC_hyHK_CKI1_RcsC-like"/>
    <property type="match status" value="1"/>
</dbReference>
<organism evidence="4 5">
    <name type="scientific">Eucalyptus globulus</name>
    <name type="common">Tasmanian blue gum</name>
    <dbReference type="NCBI Taxonomy" id="34317"/>
    <lineage>
        <taxon>Eukaryota</taxon>
        <taxon>Viridiplantae</taxon>
        <taxon>Streptophyta</taxon>
        <taxon>Embryophyta</taxon>
        <taxon>Tracheophyta</taxon>
        <taxon>Spermatophyta</taxon>
        <taxon>Magnoliopsida</taxon>
        <taxon>eudicotyledons</taxon>
        <taxon>Gunneridae</taxon>
        <taxon>Pentapetalae</taxon>
        <taxon>rosids</taxon>
        <taxon>malvids</taxon>
        <taxon>Myrtales</taxon>
        <taxon>Myrtaceae</taxon>
        <taxon>Myrtoideae</taxon>
        <taxon>Eucalypteae</taxon>
        <taxon>Eucalyptus</taxon>
    </lineage>
</organism>
<evidence type="ECO:0000256" key="1">
    <source>
        <dbReference type="PROSITE-ProRule" id="PRU00169"/>
    </source>
</evidence>
<dbReference type="PANTHER" id="PTHR43228">
    <property type="entry name" value="TWO-COMPONENT RESPONSE REGULATOR"/>
    <property type="match status" value="1"/>
</dbReference>
<evidence type="ECO:0000259" key="3">
    <source>
        <dbReference type="PROSITE" id="PS50110"/>
    </source>
</evidence>
<dbReference type="EMBL" id="JBJKBG010000006">
    <property type="protein sequence ID" value="KAL3736584.1"/>
    <property type="molecule type" value="Genomic_DNA"/>
</dbReference>
<evidence type="ECO:0000313" key="5">
    <source>
        <dbReference type="Proteomes" id="UP001634007"/>
    </source>
</evidence>
<dbReference type="InterPro" id="IPR001789">
    <property type="entry name" value="Sig_transdc_resp-reg_receiver"/>
</dbReference>
<dbReference type="PANTHER" id="PTHR43228:SF12">
    <property type="entry name" value="TWO-COMPONENT RESPONSE REGULATOR 24"/>
    <property type="match status" value="1"/>
</dbReference>
<proteinExistence type="predicted"/>
<evidence type="ECO:0000256" key="2">
    <source>
        <dbReference type="SAM" id="MobiDB-lite"/>
    </source>
</evidence>
<dbReference type="Gene3D" id="3.40.50.2300">
    <property type="match status" value="1"/>
</dbReference>
<name>A0ABD3KD00_EUCGL</name>